<dbReference type="RefSeq" id="WP_344762403.1">
    <property type="nucleotide sequence ID" value="NZ_BAAAZE010000007.1"/>
</dbReference>
<dbReference type="Pfam" id="PF10004">
    <property type="entry name" value="DUF2247"/>
    <property type="match status" value="1"/>
</dbReference>
<evidence type="ECO:0000313" key="1">
    <source>
        <dbReference type="EMBL" id="GAA4018174.1"/>
    </source>
</evidence>
<organism evidence="1 2">
    <name type="scientific">Actimicrobium antarcticum</name>
    <dbReference type="NCBI Taxonomy" id="1051899"/>
    <lineage>
        <taxon>Bacteria</taxon>
        <taxon>Pseudomonadati</taxon>
        <taxon>Pseudomonadota</taxon>
        <taxon>Betaproteobacteria</taxon>
        <taxon>Burkholderiales</taxon>
        <taxon>Oxalobacteraceae</taxon>
        <taxon>Actimicrobium</taxon>
    </lineage>
</organism>
<name>A0ABP7SYB4_9BURK</name>
<sequence>MSLTPIPFFFIKERTSLSWRDALWGYERQMIGWSGIVDLAKIRLYSESDVREIELSCLGKSETYKVGELLRELATSEPEKLGNLSVRKWLFLMLAWVFENKANTDDPLSEVETIYADFDYPSEIENFVRYMPVTDDYDSSKHSIEENENRMFSNWKKYLDTARCRIPDDHKDT</sequence>
<gene>
    <name evidence="1" type="ORF">GCM10022212_12420</name>
</gene>
<proteinExistence type="predicted"/>
<dbReference type="InterPro" id="IPR016630">
    <property type="entry name" value="UCP015278"/>
</dbReference>
<dbReference type="Proteomes" id="UP001501353">
    <property type="component" value="Unassembled WGS sequence"/>
</dbReference>
<accession>A0ABP7SYB4</accession>
<dbReference type="PIRSF" id="PIRSF015278">
    <property type="entry name" value="UCP015278"/>
    <property type="match status" value="1"/>
</dbReference>
<evidence type="ECO:0000313" key="2">
    <source>
        <dbReference type="Proteomes" id="UP001501353"/>
    </source>
</evidence>
<keyword evidence="2" id="KW-1185">Reference proteome</keyword>
<dbReference type="EMBL" id="BAAAZE010000007">
    <property type="protein sequence ID" value="GAA4018174.1"/>
    <property type="molecule type" value="Genomic_DNA"/>
</dbReference>
<reference evidence="2" key="1">
    <citation type="journal article" date="2019" name="Int. J. Syst. Evol. Microbiol.">
        <title>The Global Catalogue of Microorganisms (GCM) 10K type strain sequencing project: providing services to taxonomists for standard genome sequencing and annotation.</title>
        <authorList>
            <consortium name="The Broad Institute Genomics Platform"/>
            <consortium name="The Broad Institute Genome Sequencing Center for Infectious Disease"/>
            <person name="Wu L."/>
            <person name="Ma J."/>
        </authorList>
    </citation>
    <scope>NUCLEOTIDE SEQUENCE [LARGE SCALE GENOMIC DNA]</scope>
    <source>
        <strain evidence="2">JCM 16673</strain>
    </source>
</reference>
<protein>
    <submittedName>
        <fullName evidence="1">DUF2247 family protein</fullName>
    </submittedName>
</protein>
<comment type="caution">
    <text evidence="1">The sequence shown here is derived from an EMBL/GenBank/DDBJ whole genome shotgun (WGS) entry which is preliminary data.</text>
</comment>